<dbReference type="SUPFAM" id="SSF158791">
    <property type="entry name" value="MgtE N-terminal domain-like"/>
    <property type="match status" value="1"/>
</dbReference>
<evidence type="ECO:0000256" key="4">
    <source>
        <dbReference type="ARBA" id="ARBA00022692"/>
    </source>
</evidence>
<dbReference type="Gene3D" id="1.25.60.10">
    <property type="entry name" value="MgtE N-terminal domain-like"/>
    <property type="match status" value="1"/>
</dbReference>
<keyword evidence="8" id="KW-0129">CBS domain</keyword>
<keyword evidence="3 9" id="KW-0813">Transport</keyword>
<dbReference type="Gene3D" id="1.10.357.20">
    <property type="entry name" value="SLC41 divalent cation transporters, integral membrane domain"/>
    <property type="match status" value="1"/>
</dbReference>
<dbReference type="InterPro" id="IPR006667">
    <property type="entry name" value="SLC41_membr_dom"/>
</dbReference>
<evidence type="ECO:0000256" key="5">
    <source>
        <dbReference type="ARBA" id="ARBA00022842"/>
    </source>
</evidence>
<keyword evidence="9" id="KW-0479">Metal-binding</keyword>
<feature type="transmembrane region" description="Helical" evidence="9">
    <location>
        <begin position="356"/>
        <end position="374"/>
    </location>
</feature>
<keyword evidence="4 9" id="KW-0812">Transmembrane</keyword>
<evidence type="ECO:0000259" key="10">
    <source>
        <dbReference type="PROSITE" id="PS51371"/>
    </source>
</evidence>
<dbReference type="InterPro" id="IPR006669">
    <property type="entry name" value="MgtE_transporter"/>
</dbReference>
<dbReference type="SUPFAM" id="SSF161093">
    <property type="entry name" value="MgtE membrane domain-like"/>
    <property type="match status" value="1"/>
</dbReference>
<keyword evidence="7 9" id="KW-0472">Membrane</keyword>
<evidence type="ECO:0000256" key="7">
    <source>
        <dbReference type="ARBA" id="ARBA00023136"/>
    </source>
</evidence>
<dbReference type="InterPro" id="IPR036739">
    <property type="entry name" value="SLC41_membr_dom_sf"/>
</dbReference>
<sequence>MKNILLDLIKEKKFNKLKEELIKLNPVTISEIISGVPTREETIIYRLLPKELAVRSFSYLESEEQLRLITSFSTGETTELIDELFFDDLIDLIEEMPANIVTKILQASTFENRKKINHFLSYPEESAGSLMTTEYLSLKEDMSIGEALKYIRRTGKNSESIYTAYITDKSKKLLGVLSLRSIILSELDQQISDIYKSDDIVTVNTLDDQEIIADKFKKYDLISIPVVDLEGRLTGIITIDDIVEVIEEENTEDMQKMAAINPLTDKYMDVNSLDMAKKRIPWLLILMISASFTSGVIGKYEHTLALLPILNGFIPLLMDTAGNSGAQTSTLVIRELSLGNIGVGDWFKIMIKEFKVSFLVAIILSIVNFLRLYYLEMTLFGRVNKFEIAFVVSFTLFFTVVLAKLVGALLPLGAQKLKLDPALMAGPLITTIVDVLALIVYFYLITTFMPV</sequence>
<dbReference type="SMART" id="SM00924">
    <property type="entry name" value="MgtE_N"/>
    <property type="match status" value="1"/>
</dbReference>
<feature type="domain" description="CBS" evidence="10">
    <location>
        <begin position="131"/>
        <end position="194"/>
    </location>
</feature>
<reference evidence="11 12" key="1">
    <citation type="submission" date="2018-08" db="EMBL/GenBank/DDBJ databases">
        <title>Draft genome sequence of Psychrilyobacter sp. strain SD5 isolated from Black Sea water.</title>
        <authorList>
            <person name="Yadav S."/>
            <person name="Villanueva L."/>
            <person name="Damste J.S.S."/>
        </authorList>
    </citation>
    <scope>NUCLEOTIDE SEQUENCE [LARGE SCALE GENOMIC DNA]</scope>
    <source>
        <strain evidence="11 12">SD5</strain>
    </source>
</reference>
<comment type="similarity">
    <text evidence="2 9">Belongs to the SLC41A transporter family.</text>
</comment>
<evidence type="ECO:0000256" key="3">
    <source>
        <dbReference type="ARBA" id="ARBA00022448"/>
    </source>
</evidence>
<dbReference type="Pfam" id="PF00571">
    <property type="entry name" value="CBS"/>
    <property type="match status" value="2"/>
</dbReference>
<evidence type="ECO:0000313" key="12">
    <source>
        <dbReference type="Proteomes" id="UP000263486"/>
    </source>
</evidence>
<dbReference type="PANTHER" id="PTHR43773:SF1">
    <property type="entry name" value="MAGNESIUM TRANSPORTER MGTE"/>
    <property type="match status" value="1"/>
</dbReference>
<evidence type="ECO:0000256" key="2">
    <source>
        <dbReference type="ARBA" id="ARBA00009749"/>
    </source>
</evidence>
<organism evidence="11 12">
    <name type="scientific">Psychrilyobacter piezotolerans</name>
    <dbReference type="NCBI Taxonomy" id="2293438"/>
    <lineage>
        <taxon>Bacteria</taxon>
        <taxon>Fusobacteriati</taxon>
        <taxon>Fusobacteriota</taxon>
        <taxon>Fusobacteriia</taxon>
        <taxon>Fusobacteriales</taxon>
        <taxon>Fusobacteriaceae</taxon>
        <taxon>Psychrilyobacter</taxon>
    </lineage>
</organism>
<comment type="function">
    <text evidence="9">Acts as a magnesium transporter.</text>
</comment>
<keyword evidence="9" id="KW-1003">Cell membrane</keyword>
<dbReference type="Pfam" id="PF03448">
    <property type="entry name" value="MgtE_N"/>
    <property type="match status" value="1"/>
</dbReference>
<comment type="subcellular location">
    <subcellularLocation>
        <location evidence="9">Cell membrane</location>
        <topology evidence="9">Multi-pass membrane protein</topology>
    </subcellularLocation>
    <subcellularLocation>
        <location evidence="1">Membrane</location>
        <topology evidence="1">Multi-pass membrane protein</topology>
    </subcellularLocation>
</comment>
<keyword evidence="5 9" id="KW-0460">Magnesium</keyword>
<proteinExistence type="inferred from homology"/>
<dbReference type="InterPro" id="IPR006668">
    <property type="entry name" value="Mg_transptr_MgtE_intracell_dom"/>
</dbReference>
<accession>A0ABX9KKU8</accession>
<comment type="caution">
    <text evidence="11">The sequence shown here is derived from an EMBL/GenBank/DDBJ whole genome shotgun (WGS) entry which is preliminary data.</text>
</comment>
<evidence type="ECO:0000256" key="1">
    <source>
        <dbReference type="ARBA" id="ARBA00004141"/>
    </source>
</evidence>
<gene>
    <name evidence="11" type="primary">mgtE</name>
    <name evidence="11" type="ORF">DYH56_00570</name>
</gene>
<keyword evidence="12" id="KW-1185">Reference proteome</keyword>
<evidence type="ECO:0000313" key="11">
    <source>
        <dbReference type="EMBL" id="REI43180.1"/>
    </source>
</evidence>
<dbReference type="PROSITE" id="PS51371">
    <property type="entry name" value="CBS"/>
    <property type="match status" value="2"/>
</dbReference>
<dbReference type="Pfam" id="PF01769">
    <property type="entry name" value="MgtE"/>
    <property type="match status" value="1"/>
</dbReference>
<dbReference type="RefSeq" id="WP_114640900.1">
    <property type="nucleotide sequence ID" value="NZ_JAACIO010000001.1"/>
</dbReference>
<comment type="subunit">
    <text evidence="9">Homodimer.</text>
</comment>
<dbReference type="Proteomes" id="UP000263486">
    <property type="component" value="Unassembled WGS sequence"/>
</dbReference>
<protein>
    <recommendedName>
        <fullName evidence="9">Magnesium transporter MgtE</fullName>
    </recommendedName>
</protein>
<evidence type="ECO:0000256" key="8">
    <source>
        <dbReference type="PROSITE-ProRule" id="PRU00703"/>
    </source>
</evidence>
<feature type="transmembrane region" description="Helical" evidence="9">
    <location>
        <begin position="422"/>
        <end position="444"/>
    </location>
</feature>
<name>A0ABX9KKU8_9FUSO</name>
<dbReference type="SUPFAM" id="SSF54631">
    <property type="entry name" value="CBS-domain pair"/>
    <property type="match status" value="1"/>
</dbReference>
<feature type="transmembrane region" description="Helical" evidence="9">
    <location>
        <begin position="386"/>
        <end position="410"/>
    </location>
</feature>
<dbReference type="InterPro" id="IPR000644">
    <property type="entry name" value="CBS_dom"/>
</dbReference>
<dbReference type="SMART" id="SM00116">
    <property type="entry name" value="CBS"/>
    <property type="match status" value="2"/>
</dbReference>
<dbReference type="InterPro" id="IPR038076">
    <property type="entry name" value="MgtE_N_sf"/>
</dbReference>
<comment type="caution">
    <text evidence="9">Lacks conserved residue(s) required for the propagation of feature annotation.</text>
</comment>
<dbReference type="Gene3D" id="3.10.580.10">
    <property type="entry name" value="CBS-domain"/>
    <property type="match status" value="1"/>
</dbReference>
<dbReference type="NCBIfam" id="TIGR00400">
    <property type="entry name" value="mgtE"/>
    <property type="match status" value="1"/>
</dbReference>
<keyword evidence="6 9" id="KW-1133">Transmembrane helix</keyword>
<evidence type="ECO:0000256" key="6">
    <source>
        <dbReference type="ARBA" id="ARBA00022989"/>
    </source>
</evidence>
<dbReference type="CDD" id="cd04606">
    <property type="entry name" value="CBS_pair_Mg_transporter"/>
    <property type="match status" value="1"/>
</dbReference>
<dbReference type="EMBL" id="QUAJ01000001">
    <property type="protein sequence ID" value="REI43180.1"/>
    <property type="molecule type" value="Genomic_DNA"/>
</dbReference>
<dbReference type="InterPro" id="IPR046342">
    <property type="entry name" value="CBS_dom_sf"/>
</dbReference>
<dbReference type="PANTHER" id="PTHR43773">
    <property type="entry name" value="MAGNESIUM TRANSPORTER MGTE"/>
    <property type="match status" value="1"/>
</dbReference>
<evidence type="ECO:0000256" key="9">
    <source>
        <dbReference type="RuleBase" id="RU362011"/>
    </source>
</evidence>
<feature type="domain" description="CBS" evidence="10">
    <location>
        <begin position="195"/>
        <end position="252"/>
    </location>
</feature>